<dbReference type="PANTHER" id="PTHR43280:SF2">
    <property type="entry name" value="HTH-TYPE TRANSCRIPTIONAL REGULATOR EXSA"/>
    <property type="match status" value="1"/>
</dbReference>
<dbReference type="Gene3D" id="1.10.10.60">
    <property type="entry name" value="Homeodomain-like"/>
    <property type="match status" value="2"/>
</dbReference>
<sequence length="513" mass="59484">MSTTKKAATFTRVDCLTILRGQQYTLNSLCSDRLLIYIVEGTGWLSHFDVVEELKGGMTKLVRTSEVITAVSKLTIYKLDMGEDLLSSLTITDGFCFAEVAQVKILPTWKELLKLQQATSISEKCRYYQLIWSLFEVVTDQSAVDGIEEVAIYIKQHLYESVSIGELSMKVGMTPTSFTRAFKKKMNLTPKEYMNKERVRRSKELLIQGTDMTLKEIAHQIGLQDEFYFSRFFKKHVGIPPAEFIKRREKKVAVVSQLFLQDCLVALGIQPVAAPAYPTTYPLTKGIPSYLVEELEGTYLLNAEKPFNRDEIIQSHPDVIIKTVLHPSNEQSSLWTQQTNLISIPQHSNWEGYLKELALLFGMEYKVKRIIGEIEQLEDNLKRCLSSKMRNGEWVIIWIRENEIRLYGRNHHAFVQFFYQTLGFTPHPSVPESYYVTISLEELCNINPDYILILWSHECDVQKITSTEQWKRLKASEQKKVFFPNSLEWDPWGPLGRKHMIHDFYQFFTKHVE</sequence>
<keyword evidence="1" id="KW-0805">Transcription regulation</keyword>
<dbReference type="SUPFAM" id="SSF53807">
    <property type="entry name" value="Helical backbone' metal receptor"/>
    <property type="match status" value="1"/>
</dbReference>
<evidence type="ECO:0000313" key="6">
    <source>
        <dbReference type="EMBL" id="MBM6618941.1"/>
    </source>
</evidence>
<organism evidence="6 7">
    <name type="scientific">Bacillus suaedaesalsae</name>
    <dbReference type="NCBI Taxonomy" id="2810349"/>
    <lineage>
        <taxon>Bacteria</taxon>
        <taxon>Bacillati</taxon>
        <taxon>Bacillota</taxon>
        <taxon>Bacilli</taxon>
        <taxon>Bacillales</taxon>
        <taxon>Bacillaceae</taxon>
        <taxon>Bacillus</taxon>
    </lineage>
</organism>
<comment type="caution">
    <text evidence="6">The sequence shown here is derived from an EMBL/GenBank/DDBJ whole genome shotgun (WGS) entry which is preliminary data.</text>
</comment>
<dbReference type="Pfam" id="PF12833">
    <property type="entry name" value="HTH_18"/>
    <property type="match status" value="1"/>
</dbReference>
<feature type="domain" description="Fe/B12 periplasmic-binding" evidence="5">
    <location>
        <begin position="252"/>
        <end position="512"/>
    </location>
</feature>
<dbReference type="InterPro" id="IPR018062">
    <property type="entry name" value="HTH_AraC-typ_CS"/>
</dbReference>
<evidence type="ECO:0000313" key="7">
    <source>
        <dbReference type="Proteomes" id="UP001518925"/>
    </source>
</evidence>
<name>A0ABS2DN86_9BACI</name>
<evidence type="ECO:0000256" key="3">
    <source>
        <dbReference type="ARBA" id="ARBA00023163"/>
    </source>
</evidence>
<dbReference type="Pfam" id="PF01497">
    <property type="entry name" value="Peripla_BP_2"/>
    <property type="match status" value="1"/>
</dbReference>
<evidence type="ECO:0000259" key="5">
    <source>
        <dbReference type="PROSITE" id="PS50983"/>
    </source>
</evidence>
<dbReference type="InterPro" id="IPR009057">
    <property type="entry name" value="Homeodomain-like_sf"/>
</dbReference>
<evidence type="ECO:0000259" key="4">
    <source>
        <dbReference type="PROSITE" id="PS01124"/>
    </source>
</evidence>
<keyword evidence="3" id="KW-0804">Transcription</keyword>
<dbReference type="PROSITE" id="PS00041">
    <property type="entry name" value="HTH_ARAC_FAMILY_1"/>
    <property type="match status" value="1"/>
</dbReference>
<keyword evidence="7" id="KW-1185">Reference proteome</keyword>
<proteinExistence type="predicted"/>
<dbReference type="InterPro" id="IPR018060">
    <property type="entry name" value="HTH_AraC"/>
</dbReference>
<keyword evidence="2" id="KW-0238">DNA-binding</keyword>
<evidence type="ECO:0000256" key="1">
    <source>
        <dbReference type="ARBA" id="ARBA00023015"/>
    </source>
</evidence>
<feature type="domain" description="HTH araC/xylS-type" evidence="4">
    <location>
        <begin position="148"/>
        <end position="247"/>
    </location>
</feature>
<dbReference type="PROSITE" id="PS50983">
    <property type="entry name" value="FE_B12_PBP"/>
    <property type="match status" value="1"/>
</dbReference>
<dbReference type="EMBL" id="JAFELM010000036">
    <property type="protein sequence ID" value="MBM6618941.1"/>
    <property type="molecule type" value="Genomic_DNA"/>
</dbReference>
<dbReference type="SMART" id="SM00342">
    <property type="entry name" value="HTH_ARAC"/>
    <property type="match status" value="1"/>
</dbReference>
<reference evidence="6 7" key="1">
    <citation type="submission" date="2021-02" db="EMBL/GenBank/DDBJ databases">
        <title>Bacillus sp. RD4P76, an endophyte from a halophyte.</title>
        <authorList>
            <person name="Sun J.-Q."/>
        </authorList>
    </citation>
    <scope>NUCLEOTIDE SEQUENCE [LARGE SCALE GENOMIC DNA]</scope>
    <source>
        <strain evidence="6 7">RD4P76</strain>
    </source>
</reference>
<dbReference type="RefSeq" id="WP_204204281.1">
    <property type="nucleotide sequence ID" value="NZ_JAFELM010000036.1"/>
</dbReference>
<protein>
    <submittedName>
        <fullName evidence="6">AraC family transcriptional regulator</fullName>
    </submittedName>
</protein>
<dbReference type="Gene3D" id="3.40.50.1980">
    <property type="entry name" value="Nitrogenase molybdenum iron protein domain"/>
    <property type="match status" value="2"/>
</dbReference>
<accession>A0ABS2DN86</accession>
<dbReference type="SUPFAM" id="SSF46689">
    <property type="entry name" value="Homeodomain-like"/>
    <property type="match status" value="2"/>
</dbReference>
<dbReference type="PANTHER" id="PTHR43280">
    <property type="entry name" value="ARAC-FAMILY TRANSCRIPTIONAL REGULATOR"/>
    <property type="match status" value="1"/>
</dbReference>
<dbReference type="InterPro" id="IPR002491">
    <property type="entry name" value="ABC_transptr_periplasmic_BD"/>
</dbReference>
<dbReference type="Proteomes" id="UP001518925">
    <property type="component" value="Unassembled WGS sequence"/>
</dbReference>
<dbReference type="PROSITE" id="PS01124">
    <property type="entry name" value="HTH_ARAC_FAMILY_2"/>
    <property type="match status" value="1"/>
</dbReference>
<gene>
    <name evidence="6" type="ORF">JR050_14825</name>
</gene>
<evidence type="ECO:0000256" key="2">
    <source>
        <dbReference type="ARBA" id="ARBA00023125"/>
    </source>
</evidence>